<organism evidence="12 13">
    <name type="scientific">Ambrosiozyma monospora</name>
    <name type="common">Yeast</name>
    <name type="synonym">Endomycopsis monosporus</name>
    <dbReference type="NCBI Taxonomy" id="43982"/>
    <lineage>
        <taxon>Eukaryota</taxon>
        <taxon>Fungi</taxon>
        <taxon>Dikarya</taxon>
        <taxon>Ascomycota</taxon>
        <taxon>Saccharomycotina</taxon>
        <taxon>Pichiomycetes</taxon>
        <taxon>Pichiales</taxon>
        <taxon>Pichiaceae</taxon>
        <taxon>Ambrosiozyma</taxon>
    </lineage>
</organism>
<feature type="transmembrane region" description="Helical" evidence="11">
    <location>
        <begin position="12"/>
        <end position="33"/>
    </location>
</feature>
<sequence>MFSSKRRKPYLIPVILACAISTLLITLIQVVFFSDDSNHLIFHQNLHVNYEQSSPSLSPISNSFDHDNEFRSGNESESQSCQKNDFYQVKLQEAESELDNLKKQLQDNNPTGKSNYKIGQFHYNSNDIFNYDIGKGEPSFHRFMSEYIDFYLKHKQTIMHPMREYRDYSIYGRPEKVNIEEYGRSDPEDPLSEETLRGFLKNPKELVEELTRNHKIITDAIPSHAPFPFYKGNGYILAANGLYVWQALLNIEVFRALGSKLPIELLINVESESDDTICNVILPKLNARCIHMPTVFGADVMSKIKFGAFQFKILAMLGSRFQNVFFFDCDAMPVRNPDYLFEWEVYKSHGMVLWPDIIKRTTSPDMFKIQGIQVEKEIVRHVADVFTDPKYYKLDKKDEDINWERDVNFHDRKGALPDWSTGGGAILMNKYTHFDVLLLTLYYNLDGPFGYYPLITQSGPGEGDKDTFAFAAHFYNRPYYQPPRPPHYLGVGIQCFESEPVSDFEKLQEAVNDIKVKMERGEKYDYLKMFHDKIEYPNREFLFYHMHQPKWDPFRFMREKMTLNDKGEDQRLLGWMKDVMDLELVCYANMYHDICEMEYQFTCFEGHSQEEKDAICGFLKHRMEWLDDNTWDKKFKGYSYAKFVKEVES</sequence>
<dbReference type="SUPFAM" id="SSF53448">
    <property type="entry name" value="Nucleotide-diphospho-sugar transferases"/>
    <property type="match status" value="1"/>
</dbReference>
<dbReference type="OrthoDB" id="430354at2759"/>
<keyword evidence="9 11" id="KW-0472">Membrane</keyword>
<dbReference type="Proteomes" id="UP001165063">
    <property type="component" value="Unassembled WGS sequence"/>
</dbReference>
<gene>
    <name evidence="12" type="ORF">Amon01_000491000</name>
</gene>
<dbReference type="GO" id="GO:0000026">
    <property type="term" value="F:alpha-1,2-mannosyltransferase activity"/>
    <property type="evidence" value="ECO:0007669"/>
    <property type="project" value="TreeGrafter"/>
</dbReference>
<dbReference type="PANTHER" id="PTHR31646:SF1">
    <property type="entry name" value="ALPHA-1,2-MANNOSYLTRANSFERASE MNN2"/>
    <property type="match status" value="1"/>
</dbReference>
<dbReference type="EMBL" id="BSXU01002518">
    <property type="protein sequence ID" value="GMG38165.1"/>
    <property type="molecule type" value="Genomic_DNA"/>
</dbReference>
<dbReference type="GO" id="GO:0046354">
    <property type="term" value="P:mannan biosynthetic process"/>
    <property type="evidence" value="ECO:0007669"/>
    <property type="project" value="UniProtKB-ARBA"/>
</dbReference>
<comment type="pathway">
    <text evidence="2">Protein modification; protein glycosylation.</text>
</comment>
<evidence type="ECO:0000256" key="4">
    <source>
        <dbReference type="ARBA" id="ARBA00022679"/>
    </source>
</evidence>
<evidence type="ECO:0000256" key="11">
    <source>
        <dbReference type="SAM" id="Phobius"/>
    </source>
</evidence>
<evidence type="ECO:0000313" key="13">
    <source>
        <dbReference type="Proteomes" id="UP001165063"/>
    </source>
</evidence>
<dbReference type="GO" id="GO:0000139">
    <property type="term" value="C:Golgi membrane"/>
    <property type="evidence" value="ECO:0007669"/>
    <property type="project" value="UniProtKB-SubCell"/>
</dbReference>
<keyword evidence="7 11" id="KW-1133">Transmembrane helix</keyword>
<evidence type="ECO:0000256" key="3">
    <source>
        <dbReference type="ARBA" id="ARBA00009105"/>
    </source>
</evidence>
<accession>A0A9W6YZ12</accession>
<protein>
    <submittedName>
        <fullName evidence="12">Unnamed protein product</fullName>
    </submittedName>
</protein>
<reference evidence="12" key="1">
    <citation type="submission" date="2023-04" db="EMBL/GenBank/DDBJ databases">
        <title>Ambrosiozyma monospora NBRC 1965.</title>
        <authorList>
            <person name="Ichikawa N."/>
            <person name="Sato H."/>
            <person name="Tonouchi N."/>
        </authorList>
    </citation>
    <scope>NUCLEOTIDE SEQUENCE</scope>
    <source>
        <strain evidence="12">NBRC 1965</strain>
    </source>
</reference>
<keyword evidence="10" id="KW-0175">Coiled coil</keyword>
<name>A0A9W6YZ12_AMBMO</name>
<evidence type="ECO:0000256" key="6">
    <source>
        <dbReference type="ARBA" id="ARBA00022968"/>
    </source>
</evidence>
<evidence type="ECO:0000256" key="2">
    <source>
        <dbReference type="ARBA" id="ARBA00004922"/>
    </source>
</evidence>
<comment type="similarity">
    <text evidence="3">Belongs to the MNN1/MNT family.</text>
</comment>
<evidence type="ECO:0000256" key="10">
    <source>
        <dbReference type="SAM" id="Coils"/>
    </source>
</evidence>
<evidence type="ECO:0000256" key="5">
    <source>
        <dbReference type="ARBA" id="ARBA00022692"/>
    </source>
</evidence>
<keyword evidence="4" id="KW-0808">Transferase</keyword>
<dbReference type="InterPro" id="IPR029044">
    <property type="entry name" value="Nucleotide-diphossugar_trans"/>
</dbReference>
<keyword evidence="8" id="KW-0333">Golgi apparatus</keyword>
<comment type="subcellular location">
    <subcellularLocation>
        <location evidence="1">Golgi apparatus membrane</location>
        <topology evidence="1">Single-pass type II membrane protein</topology>
    </subcellularLocation>
</comment>
<comment type="caution">
    <text evidence="12">The sequence shown here is derived from an EMBL/GenBank/DDBJ whole genome shotgun (WGS) entry which is preliminary data.</text>
</comment>
<dbReference type="PANTHER" id="PTHR31646">
    <property type="entry name" value="ALPHA-1,2-MANNOSYLTRANSFERASE MNN2"/>
    <property type="match status" value="1"/>
</dbReference>
<evidence type="ECO:0000256" key="8">
    <source>
        <dbReference type="ARBA" id="ARBA00023034"/>
    </source>
</evidence>
<proteinExistence type="inferred from homology"/>
<dbReference type="AlphaFoldDB" id="A0A9W6YZ12"/>
<evidence type="ECO:0000313" key="12">
    <source>
        <dbReference type="EMBL" id="GMG38165.1"/>
    </source>
</evidence>
<evidence type="ECO:0000256" key="1">
    <source>
        <dbReference type="ARBA" id="ARBA00004323"/>
    </source>
</evidence>
<keyword evidence="13" id="KW-1185">Reference proteome</keyword>
<dbReference type="Pfam" id="PF11051">
    <property type="entry name" value="Mannosyl_trans3"/>
    <property type="match status" value="1"/>
</dbReference>
<keyword evidence="5 11" id="KW-0812">Transmembrane</keyword>
<evidence type="ECO:0000256" key="9">
    <source>
        <dbReference type="ARBA" id="ARBA00023136"/>
    </source>
</evidence>
<keyword evidence="6" id="KW-0735">Signal-anchor</keyword>
<dbReference type="InterPro" id="IPR022751">
    <property type="entry name" value="Alpha_mannosyltransferase"/>
</dbReference>
<evidence type="ECO:0000256" key="7">
    <source>
        <dbReference type="ARBA" id="ARBA00022989"/>
    </source>
</evidence>
<feature type="coiled-coil region" evidence="10">
    <location>
        <begin position="84"/>
        <end position="111"/>
    </location>
</feature>